<dbReference type="AlphaFoldDB" id="A0A371AUI8"/>
<reference evidence="1 2" key="1">
    <citation type="submission" date="2018-07" db="EMBL/GenBank/DDBJ databases">
        <title>Anaerosacharophilus polymeroproducens gen. nov. sp. nov., an anaerobic bacterium isolated from salt field.</title>
        <authorList>
            <person name="Kim W."/>
            <person name="Yang S.-H."/>
            <person name="Oh J."/>
            <person name="Lee J.-H."/>
            <person name="Kwon K.K."/>
        </authorList>
    </citation>
    <scope>NUCLEOTIDE SEQUENCE [LARGE SCALE GENOMIC DNA]</scope>
    <source>
        <strain evidence="1 2">MCWD5</strain>
    </source>
</reference>
<dbReference type="RefSeq" id="WP_115482165.1">
    <property type="nucleotide sequence ID" value="NZ_QRCT01000032.1"/>
</dbReference>
<dbReference type="Proteomes" id="UP000255036">
    <property type="component" value="Unassembled WGS sequence"/>
</dbReference>
<proteinExistence type="predicted"/>
<dbReference type="EMBL" id="QRCT01000032">
    <property type="protein sequence ID" value="RDU23221.1"/>
    <property type="molecule type" value="Genomic_DNA"/>
</dbReference>
<organism evidence="1 2">
    <name type="scientific">Anaerosacchariphilus polymeriproducens</name>
    <dbReference type="NCBI Taxonomy" id="1812858"/>
    <lineage>
        <taxon>Bacteria</taxon>
        <taxon>Bacillati</taxon>
        <taxon>Bacillota</taxon>
        <taxon>Clostridia</taxon>
        <taxon>Lachnospirales</taxon>
        <taxon>Lachnospiraceae</taxon>
        <taxon>Anaerosacchariphilus</taxon>
    </lineage>
</organism>
<gene>
    <name evidence="1" type="ORF">DWV06_10600</name>
</gene>
<comment type="caution">
    <text evidence="1">The sequence shown here is derived from an EMBL/GenBank/DDBJ whole genome shotgun (WGS) entry which is preliminary data.</text>
</comment>
<evidence type="ECO:0000313" key="1">
    <source>
        <dbReference type="EMBL" id="RDU23221.1"/>
    </source>
</evidence>
<evidence type="ECO:0000313" key="2">
    <source>
        <dbReference type="Proteomes" id="UP000255036"/>
    </source>
</evidence>
<accession>A0A371AUI8</accession>
<sequence length="64" mass="7467">MLIMVSNIKDTNSLQNLYVYNNGNLDNFEVLLNEEWNIKSILGSYLNIVFYQGGFDRESILFMP</sequence>
<protein>
    <submittedName>
        <fullName evidence="1">Uncharacterized protein</fullName>
    </submittedName>
</protein>
<keyword evidence="2" id="KW-1185">Reference proteome</keyword>
<name>A0A371AUI8_9FIRM</name>